<proteinExistence type="inferred from homology"/>
<evidence type="ECO:0000256" key="6">
    <source>
        <dbReference type="ARBA" id="ARBA00022898"/>
    </source>
</evidence>
<dbReference type="GO" id="GO:0006535">
    <property type="term" value="P:cysteine biosynthetic process from serine"/>
    <property type="evidence" value="ECO:0007669"/>
    <property type="project" value="UniProtKB-UniRule"/>
</dbReference>
<keyword evidence="7 11" id="KW-0198">Cysteine biosynthesis</keyword>
<feature type="binding site" evidence="9">
    <location>
        <position position="79"/>
    </location>
    <ligand>
        <name>pyridoxal 5'-phosphate</name>
        <dbReference type="ChEBI" id="CHEBI:597326"/>
    </ligand>
</feature>
<dbReference type="PANTHER" id="PTHR10314">
    <property type="entry name" value="CYSTATHIONINE BETA-SYNTHASE"/>
    <property type="match status" value="1"/>
</dbReference>
<dbReference type="Pfam" id="PF00291">
    <property type="entry name" value="PALP"/>
    <property type="match status" value="5"/>
</dbReference>
<feature type="transmembrane region" description="Helical" evidence="12">
    <location>
        <begin position="1462"/>
        <end position="1488"/>
    </location>
</feature>
<sequence>MEEKDDIAKDVTELIGNTPMVYLNKTVEGCAAQIAAKLETMEPCASVKDRIAYSMIKDAEDKGLITPGKSVLLEVTSGNTGIGLAFVAAARGYKLVIVMPSSYSLERRIVLKALGAELYITDPAKGLDGLLQKAQEILDRTPNSHFFRQFENPANPKIHYETTGPEIWNCTGGKVDIFIAGIGTGGTVTGAGRFLKEKNPEIKVYGIEPTENAILNGGQLGPHKIQGIGAGFIPAVLDQSILDGVLQVSSDEAIEMTKLLALKEGLLVGISSGAAAAAAIQVAKKPENAGKLIAVIFPSFGERYLSTVLFDSIREEVLIGSTPMVYLNKVIEGCAVQIAAKMETMQPCSSIKDRVALSMIKDAEDRGLITPGKTVLIEVSSGNTGIGLASIAAARGYKLVIVMGAKYSIERRTILKALGAELYITDPAKGMDGVLQKAQEIIDRTPNCYFLHQSENPANPKIHYEATGPEIWNCTGGKVDILIAGIGTGGTVTGIGRFLKEKNPEIKVYGLEPAENAFLNGGQLGPHKIQGIGPGLISPVLDLSILDEVLQVSSDEAIEMTKLLALKEGLLVGISSGASAAAAVKVAKRPENAGKLIVIIFASSGERYLSTVLFDSIREEIHYETTGPEIWKSTGGKVDIFIAGIGTGGTVTGAGKFLKEKNPEIKVYGIEPAENAILNGGQLGPHKIQGIGVGFIPDVLDLSILDGVLQVSSDEAIEMAKLIALKEGLLVGISSGAAAAAAVQVAKEPENAGKLIAIIFASSGERYLSTVLFESIREELIGNTPMVYLNKTVEGCAAQIAAKLETMEPCASVKDRIAYSMIKDAEDKGLITPGKSVLLEVTGGNTGIGLAFVAAARGYKLVIVMPSSYSLERRIVLKALGAELYITDPAKGLDGLLHKARDILDRTPNCHFLHQFENLANPKIHYETTGPEIWKSTGGKVDIFIAGIGTGGTVTGAGRFLKEKNPEIKVYGIEPTENAILNGGQLGPHKIQGLGAGFISAVLDQSILDGVLQVSSDEAIEMTKLLALKDGLLVGISSGAAAAAAIQVAKKPENAGKLIAVIFPSFGERYLSTVLFDSIREEVVNMTFDTPMVYLNKVIEGCAAQIAAKMETMQPCSSIKDRVALSMIKDAEDRGLITPGKTVLIEISSGNTGIGLASIAAARGYKLVIVMGAKYSIERRIVLKALGAELYITDPAKGMDGVLQKAQEIIDRTPNCYFLHQSENPANPKIHYEATGPEIWNCTGGKVDILIAGIGTGGTVTGIGRFLKEKNPEIKVYGLEPTKNAFLNGGQLGLHKIQGIGPGLISPVLDLSILDEVLQCVLSFPGMIAASVFINVQVSSDEAIEMTKLLALKEGLLLRSLLFESTDCLSTASFVMCVGISSGASAAAAVKVAKRPENARKLIVYHRLELTGLNVAADGCSPELEFGCSSFVCCPEFICENKKNVKGRGEGKKKSSGSLGGGFPVILGSFVSIFGGLLVAVFVVRFWLEKRCGWSVGWLLVVFQRWRSDYELRARWLAGFRR</sequence>
<evidence type="ECO:0000256" key="5">
    <source>
        <dbReference type="ARBA" id="ARBA00022679"/>
    </source>
</evidence>
<dbReference type="InterPro" id="IPR001926">
    <property type="entry name" value="TrpB-like_PALP"/>
</dbReference>
<dbReference type="NCBIfam" id="TIGR01136">
    <property type="entry name" value="cysKM"/>
    <property type="match status" value="3"/>
</dbReference>
<keyword evidence="6 9" id="KW-0663">Pyridoxal phosphate</keyword>
<accession>A0A9J6ANX4</accession>
<feature type="domain" description="Tryptophan synthase beta chain-like PALP" evidence="13">
    <location>
        <begin position="318"/>
        <end position="601"/>
    </location>
</feature>
<comment type="caution">
    <text evidence="14">The sequence shown here is derived from an EMBL/GenBank/DDBJ whole genome shotgun (WGS) entry which is preliminary data.</text>
</comment>
<evidence type="ECO:0000256" key="8">
    <source>
        <dbReference type="ARBA" id="ARBA00050896"/>
    </source>
</evidence>
<comment type="cofactor">
    <cofactor evidence="1 9 11">
        <name>pyridoxal 5'-phosphate</name>
        <dbReference type="ChEBI" id="CHEBI:597326"/>
    </cofactor>
</comment>
<evidence type="ECO:0000256" key="11">
    <source>
        <dbReference type="RuleBase" id="RU003985"/>
    </source>
</evidence>
<dbReference type="CDD" id="cd01561">
    <property type="entry name" value="CBS_like"/>
    <property type="match status" value="4"/>
</dbReference>
<dbReference type="InterPro" id="IPR036052">
    <property type="entry name" value="TrpB-like_PALP_sf"/>
</dbReference>
<dbReference type="InterPro" id="IPR001216">
    <property type="entry name" value="P-phosphate_BS"/>
</dbReference>
<comment type="catalytic activity">
    <reaction evidence="8">
        <text>hydrogen cyanide + L-cysteine = 3-cyano-L-alanine + hydrogen sulfide + H(+)</text>
        <dbReference type="Rhea" id="RHEA:17821"/>
        <dbReference type="ChEBI" id="CHEBI:15378"/>
        <dbReference type="ChEBI" id="CHEBI:18407"/>
        <dbReference type="ChEBI" id="CHEBI:29919"/>
        <dbReference type="ChEBI" id="CHEBI:35235"/>
        <dbReference type="ChEBI" id="CHEBI:77860"/>
        <dbReference type="EC" id="4.4.1.9"/>
    </reaction>
</comment>
<dbReference type="FunFam" id="3.40.50.1100:FF:000006">
    <property type="entry name" value="Cysteine synthase"/>
    <property type="match status" value="4"/>
</dbReference>
<feature type="domain" description="Tryptophan synthase beta chain-like PALP" evidence="13">
    <location>
        <begin position="616"/>
        <end position="759"/>
    </location>
</feature>
<gene>
    <name evidence="14" type="ORF">H5410_011520</name>
</gene>
<evidence type="ECO:0000256" key="10">
    <source>
        <dbReference type="PIRSR" id="PIRSR605856-51"/>
    </source>
</evidence>
<evidence type="ECO:0000313" key="15">
    <source>
        <dbReference type="Proteomes" id="UP000824120"/>
    </source>
</evidence>
<dbReference type="NCBIfam" id="TIGR01139">
    <property type="entry name" value="cysK"/>
    <property type="match status" value="3"/>
</dbReference>
<evidence type="ECO:0000256" key="1">
    <source>
        <dbReference type="ARBA" id="ARBA00001933"/>
    </source>
</evidence>
<evidence type="ECO:0000256" key="3">
    <source>
        <dbReference type="ARBA" id="ARBA00011738"/>
    </source>
</evidence>
<organism evidence="14 15">
    <name type="scientific">Solanum commersonii</name>
    <name type="common">Commerson's wild potato</name>
    <name type="synonym">Commerson's nightshade</name>
    <dbReference type="NCBI Taxonomy" id="4109"/>
    <lineage>
        <taxon>Eukaryota</taxon>
        <taxon>Viridiplantae</taxon>
        <taxon>Streptophyta</taxon>
        <taxon>Embryophyta</taxon>
        <taxon>Tracheophyta</taxon>
        <taxon>Spermatophyta</taxon>
        <taxon>Magnoliopsida</taxon>
        <taxon>eudicotyledons</taxon>
        <taxon>Gunneridae</taxon>
        <taxon>Pentapetalae</taxon>
        <taxon>asterids</taxon>
        <taxon>lamiids</taxon>
        <taxon>Solanales</taxon>
        <taxon>Solanaceae</taxon>
        <taxon>Solanoideae</taxon>
        <taxon>Solaneae</taxon>
        <taxon>Solanum</taxon>
    </lineage>
</organism>
<dbReference type="PROSITE" id="PS00901">
    <property type="entry name" value="CYS_SYNTHASE"/>
    <property type="match status" value="4"/>
</dbReference>
<dbReference type="Gene3D" id="3.40.50.1100">
    <property type="match status" value="9"/>
</dbReference>
<dbReference type="GO" id="GO:0050017">
    <property type="term" value="F:L-3-cyanoalanine synthase activity"/>
    <property type="evidence" value="ECO:0007669"/>
    <property type="project" value="UniProtKB-EC"/>
</dbReference>
<feature type="binding site" evidence="9">
    <location>
        <begin position="183"/>
        <end position="187"/>
    </location>
    <ligand>
        <name>pyridoxal 5'-phosphate</name>
        <dbReference type="ChEBI" id="CHEBI:597326"/>
    </ligand>
</feature>
<comment type="subunit">
    <text evidence="3">Homodimer.</text>
</comment>
<comment type="similarity">
    <text evidence="2 11">Belongs to the cysteine synthase/cystathionine beta-synthase family.</text>
</comment>
<dbReference type="FunFam" id="3.40.50.1100:FF:000002">
    <property type="entry name" value="Cysteine synthase"/>
    <property type="match status" value="2"/>
</dbReference>
<comment type="catalytic activity">
    <reaction evidence="11">
        <text>O-acetyl-L-serine + hydrogen sulfide = L-cysteine + acetate</text>
        <dbReference type="Rhea" id="RHEA:14829"/>
        <dbReference type="ChEBI" id="CHEBI:29919"/>
        <dbReference type="ChEBI" id="CHEBI:30089"/>
        <dbReference type="ChEBI" id="CHEBI:35235"/>
        <dbReference type="ChEBI" id="CHEBI:58340"/>
        <dbReference type="EC" id="2.5.1.47"/>
    </reaction>
</comment>
<dbReference type="InterPro" id="IPR050214">
    <property type="entry name" value="Cys_Synth/Cystath_Beta-Synth"/>
</dbReference>
<feature type="domain" description="Tryptophan synthase beta chain-like PALP" evidence="13">
    <location>
        <begin position="11"/>
        <end position="298"/>
    </location>
</feature>
<evidence type="ECO:0000256" key="2">
    <source>
        <dbReference type="ARBA" id="ARBA00007103"/>
    </source>
</evidence>
<keyword evidence="15" id="KW-1185">Reference proteome</keyword>
<feature type="domain" description="Tryptophan synthase beta chain-like PALP" evidence="13">
    <location>
        <begin position="1089"/>
        <end position="1358"/>
    </location>
</feature>
<dbReference type="EMBL" id="JACXVP010000002">
    <property type="protein sequence ID" value="KAG5626302.1"/>
    <property type="molecule type" value="Genomic_DNA"/>
</dbReference>
<keyword evidence="12" id="KW-0472">Membrane</keyword>
<feature type="domain" description="Tryptophan synthase beta chain-like PALP" evidence="13">
    <location>
        <begin position="779"/>
        <end position="1064"/>
    </location>
</feature>
<evidence type="ECO:0000256" key="7">
    <source>
        <dbReference type="ARBA" id="ARBA00023192"/>
    </source>
</evidence>
<evidence type="ECO:0000313" key="14">
    <source>
        <dbReference type="EMBL" id="KAG5626302.1"/>
    </source>
</evidence>
<dbReference type="OrthoDB" id="10259545at2759"/>
<dbReference type="Proteomes" id="UP000824120">
    <property type="component" value="Chromosome 2"/>
</dbReference>
<dbReference type="GO" id="GO:0004124">
    <property type="term" value="F:cysteine synthase activity"/>
    <property type="evidence" value="ECO:0007669"/>
    <property type="project" value="UniProtKB-UniRule"/>
</dbReference>
<dbReference type="GO" id="GO:0019499">
    <property type="term" value="P:cyanide metabolic process"/>
    <property type="evidence" value="ECO:0007669"/>
    <property type="project" value="UniProtKB-ARBA"/>
</dbReference>
<dbReference type="EC" id="2.5.1.47" evidence="11"/>
<dbReference type="FunFam" id="3.40.50.1100:FF:000130">
    <property type="entry name" value="Cysteine synthase"/>
    <property type="match status" value="2"/>
</dbReference>
<feature type="modified residue" description="N6-(pyridoxal phosphate)lysine" evidence="10">
    <location>
        <position position="48"/>
    </location>
</feature>
<keyword evidence="12" id="KW-0812">Transmembrane</keyword>
<name>A0A9J6ANX4_SOLCO</name>
<evidence type="ECO:0000256" key="4">
    <source>
        <dbReference type="ARBA" id="ARBA00022605"/>
    </source>
</evidence>
<keyword evidence="4 11" id="KW-0028">Amino-acid biosynthesis</keyword>
<dbReference type="SUPFAM" id="SSF53686">
    <property type="entry name" value="Tryptophan synthase beta subunit-like PLP-dependent enzymes"/>
    <property type="match status" value="5"/>
</dbReference>
<evidence type="ECO:0000256" key="9">
    <source>
        <dbReference type="PIRSR" id="PIRSR605856-50"/>
    </source>
</evidence>
<reference evidence="14 15" key="1">
    <citation type="submission" date="2020-09" db="EMBL/GenBank/DDBJ databases">
        <title>De no assembly of potato wild relative species, Solanum commersonii.</title>
        <authorList>
            <person name="Cho K."/>
        </authorList>
    </citation>
    <scope>NUCLEOTIDE SEQUENCE [LARGE SCALE GENOMIC DNA]</scope>
    <source>
        <strain evidence="14">LZ3.2</strain>
        <tissue evidence="14">Leaf</tissue>
    </source>
</reference>
<evidence type="ECO:0000256" key="12">
    <source>
        <dbReference type="SAM" id="Phobius"/>
    </source>
</evidence>
<dbReference type="InterPro" id="IPR005859">
    <property type="entry name" value="CysK"/>
</dbReference>
<keyword evidence="12" id="KW-1133">Transmembrane helix</keyword>
<dbReference type="InterPro" id="IPR005856">
    <property type="entry name" value="Cys_synth"/>
</dbReference>
<feature type="binding site" evidence="9">
    <location>
        <position position="271"/>
    </location>
    <ligand>
        <name>pyridoxal 5'-phosphate</name>
        <dbReference type="ChEBI" id="CHEBI:597326"/>
    </ligand>
</feature>
<evidence type="ECO:0000259" key="13">
    <source>
        <dbReference type="Pfam" id="PF00291"/>
    </source>
</evidence>
<keyword evidence="5 11" id="KW-0808">Transferase</keyword>
<protein>
    <recommendedName>
        <fullName evidence="11">Cysteine synthase</fullName>
        <ecNumber evidence="11">2.5.1.47</ecNumber>
    </recommendedName>
</protein>
<feature type="non-terminal residue" evidence="14">
    <location>
        <position position="1"/>
    </location>
</feature>